<dbReference type="EMBL" id="PGOL01005125">
    <property type="protein sequence ID" value="PKI35925.1"/>
    <property type="molecule type" value="Genomic_DNA"/>
</dbReference>
<keyword evidence="3" id="KW-1185">Reference proteome</keyword>
<name>A0A2I0HW42_PUNGR</name>
<comment type="caution">
    <text evidence="2">The sequence shown here is derived from an EMBL/GenBank/DDBJ whole genome shotgun (WGS) entry which is preliminary data.</text>
</comment>
<protein>
    <submittedName>
        <fullName evidence="2">Uncharacterized protein</fullName>
    </submittedName>
</protein>
<proteinExistence type="predicted"/>
<dbReference type="Proteomes" id="UP000233551">
    <property type="component" value="Unassembled WGS sequence"/>
</dbReference>
<sequence>MTLLIAVGSVELPGYVRPRLTYPIRVVFHIDTTKSEAISRTRPDFVLGLRALDVRTRPGGLNSADRLEGALGRRVGPASWAGLDRGGLGHARGNWASGEEAGPQRALDLRRVGPNGLDLPTQTEKIGRARERENVGEDEEGRRGGSNGQERRFPPLGAAATEQVGAGDGGEHRLGCVVLETSITRLRPVRISSFFLWGFEFFR</sequence>
<evidence type="ECO:0000313" key="3">
    <source>
        <dbReference type="Proteomes" id="UP000233551"/>
    </source>
</evidence>
<organism evidence="2 3">
    <name type="scientific">Punica granatum</name>
    <name type="common">Pomegranate</name>
    <dbReference type="NCBI Taxonomy" id="22663"/>
    <lineage>
        <taxon>Eukaryota</taxon>
        <taxon>Viridiplantae</taxon>
        <taxon>Streptophyta</taxon>
        <taxon>Embryophyta</taxon>
        <taxon>Tracheophyta</taxon>
        <taxon>Spermatophyta</taxon>
        <taxon>Magnoliopsida</taxon>
        <taxon>eudicotyledons</taxon>
        <taxon>Gunneridae</taxon>
        <taxon>Pentapetalae</taxon>
        <taxon>rosids</taxon>
        <taxon>malvids</taxon>
        <taxon>Myrtales</taxon>
        <taxon>Lythraceae</taxon>
        <taxon>Punica</taxon>
    </lineage>
</organism>
<feature type="region of interest" description="Disordered" evidence="1">
    <location>
        <begin position="110"/>
        <end position="155"/>
    </location>
</feature>
<dbReference type="AlphaFoldDB" id="A0A2I0HW42"/>
<accession>A0A2I0HW42</accession>
<reference evidence="2 3" key="1">
    <citation type="submission" date="2017-11" db="EMBL/GenBank/DDBJ databases">
        <title>De-novo sequencing of pomegranate (Punica granatum L.) genome.</title>
        <authorList>
            <person name="Akparov Z."/>
            <person name="Amiraslanov A."/>
            <person name="Hajiyeva S."/>
            <person name="Abbasov M."/>
            <person name="Kaur K."/>
            <person name="Hamwieh A."/>
            <person name="Solovyev V."/>
            <person name="Salamov A."/>
            <person name="Braich B."/>
            <person name="Kosarev P."/>
            <person name="Mahmoud A."/>
            <person name="Hajiyev E."/>
            <person name="Babayeva S."/>
            <person name="Izzatullayeva V."/>
            <person name="Mammadov A."/>
            <person name="Mammadov A."/>
            <person name="Sharifova S."/>
            <person name="Ojaghi J."/>
            <person name="Eynullazada K."/>
            <person name="Bayramov B."/>
            <person name="Abdulazimova A."/>
            <person name="Shahmuradov I."/>
        </authorList>
    </citation>
    <scope>NUCLEOTIDE SEQUENCE [LARGE SCALE GENOMIC DNA]</scope>
    <source>
        <strain evidence="3">cv. AG2017</strain>
        <tissue evidence="2">Leaf</tissue>
    </source>
</reference>
<feature type="compositionally biased region" description="Basic and acidic residues" evidence="1">
    <location>
        <begin position="125"/>
        <end position="153"/>
    </location>
</feature>
<gene>
    <name evidence="2" type="ORF">CRG98_043679</name>
</gene>
<evidence type="ECO:0000313" key="2">
    <source>
        <dbReference type="EMBL" id="PKI35925.1"/>
    </source>
</evidence>
<evidence type="ECO:0000256" key="1">
    <source>
        <dbReference type="SAM" id="MobiDB-lite"/>
    </source>
</evidence>